<accession>A0A0C2J573</accession>
<dbReference type="Proteomes" id="UP000031668">
    <property type="component" value="Unassembled WGS sequence"/>
</dbReference>
<sequence length="208" mass="24690">MDVTDLDNSEISASTYERRSSEFKIHMENRFGSWCLLICKIRDDETEIEIYGCNILFSTQNGRPILKHSIGYRLKFSKYTKYDLKKHKFMFDLDTTGDKTLEIYVHDLLVQFECFNRKCEFEGNFVDNDVPIDMDQLFYPCENFRAGYSYTNDVCEIFKPDTSRPDNNPPWYMIYIAIISIIFMAAFILVYFCRKRRAKSMKVSTEQD</sequence>
<feature type="transmembrane region" description="Helical" evidence="1">
    <location>
        <begin position="171"/>
        <end position="192"/>
    </location>
</feature>
<evidence type="ECO:0000313" key="3">
    <source>
        <dbReference type="Proteomes" id="UP000031668"/>
    </source>
</evidence>
<keyword evidence="3" id="KW-1185">Reference proteome</keyword>
<reference evidence="2 3" key="1">
    <citation type="journal article" date="2014" name="Genome Biol. Evol.">
        <title>The genome of the myxosporean Thelohanellus kitauei shows adaptations to nutrient acquisition within its fish host.</title>
        <authorList>
            <person name="Yang Y."/>
            <person name="Xiong J."/>
            <person name="Zhou Z."/>
            <person name="Huo F."/>
            <person name="Miao W."/>
            <person name="Ran C."/>
            <person name="Liu Y."/>
            <person name="Zhang J."/>
            <person name="Feng J."/>
            <person name="Wang M."/>
            <person name="Wang M."/>
            <person name="Wang L."/>
            <person name="Yao B."/>
        </authorList>
    </citation>
    <scope>NUCLEOTIDE SEQUENCE [LARGE SCALE GENOMIC DNA]</scope>
    <source>
        <strain evidence="2">Wuqing</strain>
    </source>
</reference>
<gene>
    <name evidence="2" type="ORF">RF11_13010</name>
</gene>
<evidence type="ECO:0000313" key="2">
    <source>
        <dbReference type="EMBL" id="KII64288.1"/>
    </source>
</evidence>
<name>A0A0C2J573_THEKT</name>
<comment type="caution">
    <text evidence="2">The sequence shown here is derived from an EMBL/GenBank/DDBJ whole genome shotgun (WGS) entry which is preliminary data.</text>
</comment>
<keyword evidence="1" id="KW-1133">Transmembrane helix</keyword>
<keyword evidence="1" id="KW-0812">Transmembrane</keyword>
<protein>
    <submittedName>
        <fullName evidence="2">Uncharacterized protein</fullName>
    </submittedName>
</protein>
<dbReference type="AlphaFoldDB" id="A0A0C2J573"/>
<dbReference type="EMBL" id="JWZT01004343">
    <property type="protein sequence ID" value="KII64288.1"/>
    <property type="molecule type" value="Genomic_DNA"/>
</dbReference>
<proteinExistence type="predicted"/>
<evidence type="ECO:0000256" key="1">
    <source>
        <dbReference type="SAM" id="Phobius"/>
    </source>
</evidence>
<organism evidence="2 3">
    <name type="scientific">Thelohanellus kitauei</name>
    <name type="common">Myxosporean</name>
    <dbReference type="NCBI Taxonomy" id="669202"/>
    <lineage>
        <taxon>Eukaryota</taxon>
        <taxon>Metazoa</taxon>
        <taxon>Cnidaria</taxon>
        <taxon>Myxozoa</taxon>
        <taxon>Myxosporea</taxon>
        <taxon>Bivalvulida</taxon>
        <taxon>Platysporina</taxon>
        <taxon>Myxobolidae</taxon>
        <taxon>Thelohanellus</taxon>
    </lineage>
</organism>
<keyword evidence="1" id="KW-0472">Membrane</keyword>